<evidence type="ECO:0000256" key="1">
    <source>
        <dbReference type="SAM" id="MobiDB-lite"/>
    </source>
</evidence>
<reference evidence="2 3" key="1">
    <citation type="journal article" date="2014" name="ISME J.">
        <title>Candidatus Competibacter-lineage genomes retrieved from metagenomes reveal functional metabolic diversity.</title>
        <authorList>
            <person name="McIlroy S.J."/>
            <person name="Albertsen M."/>
            <person name="Andresen E.K."/>
            <person name="Saunders A.M."/>
            <person name="Kristiansen R."/>
            <person name="Stokholm-Bjerregaard M."/>
            <person name="Nielsen K.L."/>
            <person name="Nielsen P.H."/>
        </authorList>
    </citation>
    <scope>NUCLEOTIDE SEQUENCE [LARGE SCALE GENOMIC DNA]</scope>
    <source>
        <strain evidence="2 3">Run_B_J11</strain>
    </source>
</reference>
<protein>
    <recommendedName>
        <fullName evidence="4">DUF883 domain-containing protein</fullName>
    </recommendedName>
</protein>
<dbReference type="AlphaFoldDB" id="A0A7U7GDK9"/>
<organism evidence="2 3">
    <name type="scientific">Candidatus Contendobacter odensis Run_B_J11</name>
    <dbReference type="NCBI Taxonomy" id="1400861"/>
    <lineage>
        <taxon>Bacteria</taxon>
        <taxon>Pseudomonadati</taxon>
        <taxon>Pseudomonadota</taxon>
        <taxon>Gammaproteobacteria</taxon>
        <taxon>Candidatus Competibacteraceae</taxon>
        <taxon>Candidatus Contendibacter</taxon>
    </lineage>
</organism>
<feature type="region of interest" description="Disordered" evidence="1">
    <location>
        <begin position="1"/>
        <end position="28"/>
    </location>
</feature>
<accession>A0A7U7GDK9</accession>
<proteinExistence type="predicted"/>
<keyword evidence="3" id="KW-1185">Reference proteome</keyword>
<dbReference type="EMBL" id="CBTK010000253">
    <property type="protein sequence ID" value="CDH46182.1"/>
    <property type="molecule type" value="Genomic_DNA"/>
</dbReference>
<evidence type="ECO:0000313" key="3">
    <source>
        <dbReference type="Proteomes" id="UP000019184"/>
    </source>
</evidence>
<gene>
    <name evidence="2" type="ORF">BN874_390009</name>
</gene>
<feature type="compositionally biased region" description="Polar residues" evidence="1">
    <location>
        <begin position="1"/>
        <end position="22"/>
    </location>
</feature>
<evidence type="ECO:0000313" key="2">
    <source>
        <dbReference type="EMBL" id="CDH46182.1"/>
    </source>
</evidence>
<evidence type="ECO:0008006" key="4">
    <source>
        <dbReference type="Google" id="ProtNLM"/>
    </source>
</evidence>
<name>A0A7U7GDK9_9GAMM</name>
<comment type="caution">
    <text evidence="2">The sequence shown here is derived from an EMBL/GenBank/DDBJ whole genome shotgun (WGS) entry which is preliminary data.</text>
</comment>
<dbReference type="Proteomes" id="UP000019184">
    <property type="component" value="Unassembled WGS sequence"/>
</dbReference>
<sequence>MEMSERFTTYPNDLSGANNTSPRAPDMAHKMADAASSTVDRMASGAHEAVDKMADVAAQAAETLDVKGEQLKDLQVRWLENSRAYVRDNPVKALGIALVGGFLLSRLLSSR</sequence>